<name>A0A0P9JRB9_9PSED</name>
<evidence type="ECO:0000313" key="3">
    <source>
        <dbReference type="Proteomes" id="UP000269872"/>
    </source>
</evidence>
<gene>
    <name evidence="2" type="ORF">ALP05_02880</name>
    <name evidence="1" type="ORF">ALQ84_01793</name>
</gene>
<organism evidence="1 4">
    <name type="scientific">Pseudomonas caricapapayae</name>
    <dbReference type="NCBI Taxonomy" id="46678"/>
    <lineage>
        <taxon>Bacteria</taxon>
        <taxon>Pseudomonadati</taxon>
        <taxon>Pseudomonadota</taxon>
        <taxon>Gammaproteobacteria</taxon>
        <taxon>Pseudomonadales</taxon>
        <taxon>Pseudomonadaceae</taxon>
        <taxon>Pseudomonas</taxon>
    </lineage>
</organism>
<dbReference type="Proteomes" id="UP000269872">
    <property type="component" value="Unassembled WGS sequence"/>
</dbReference>
<evidence type="ECO:0000313" key="1">
    <source>
        <dbReference type="EMBL" id="RMM12676.1"/>
    </source>
</evidence>
<proteinExistence type="predicted"/>
<dbReference type="AlphaFoldDB" id="A0A0P9JRB9"/>
<dbReference type="EMBL" id="RBOC01000045">
    <property type="protein sequence ID" value="RMM12676.1"/>
    <property type="molecule type" value="Genomic_DNA"/>
</dbReference>
<accession>A0A0P9JRB9</accession>
<dbReference type="EMBL" id="RBUY01000033">
    <property type="protein sequence ID" value="RMV78250.1"/>
    <property type="molecule type" value="Genomic_DNA"/>
</dbReference>
<evidence type="ECO:0000313" key="2">
    <source>
        <dbReference type="EMBL" id="RMV78250.1"/>
    </source>
</evidence>
<reference evidence="3 4" key="1">
    <citation type="submission" date="2018-08" db="EMBL/GenBank/DDBJ databases">
        <title>Recombination of ecologically and evolutionarily significant loci maintains genetic cohesion in the Pseudomonas syringae species complex.</title>
        <authorList>
            <person name="Dillon M."/>
            <person name="Thakur S."/>
            <person name="Almeida R.N.D."/>
            <person name="Weir B.S."/>
            <person name="Guttman D.S."/>
        </authorList>
    </citation>
    <scope>NUCLEOTIDE SEQUENCE [LARGE SCALE GENOMIC DNA]</scope>
    <source>
        <strain evidence="1 4">ICMP 4086</strain>
        <strain evidence="2 3">ICMP 7496</strain>
    </source>
</reference>
<comment type="caution">
    <text evidence="1">The sequence shown here is derived from an EMBL/GenBank/DDBJ whole genome shotgun (WGS) entry which is preliminary data.</text>
</comment>
<protein>
    <submittedName>
        <fullName evidence="1">Uncharacterized protein</fullName>
    </submittedName>
</protein>
<evidence type="ECO:0000313" key="4">
    <source>
        <dbReference type="Proteomes" id="UP000278587"/>
    </source>
</evidence>
<sequence>MARGPNQVLQYRLFRLLLTDSTSQPIMYCATLIDAPIQAICAMTSPIFMD</sequence>
<dbReference type="Proteomes" id="UP000278587">
    <property type="component" value="Unassembled WGS sequence"/>
</dbReference>